<name>A0A7S3I139_9SPIT</name>
<proteinExistence type="predicted"/>
<dbReference type="AlphaFoldDB" id="A0A7S3I139"/>
<evidence type="ECO:0000313" key="1">
    <source>
        <dbReference type="EMBL" id="CAE0310917.1"/>
    </source>
</evidence>
<gene>
    <name evidence="1" type="ORF">FEHR0123_LOCUS5835</name>
</gene>
<dbReference type="EMBL" id="HBIE01019046">
    <property type="protein sequence ID" value="CAE0310917.1"/>
    <property type="molecule type" value="Transcribed_RNA"/>
</dbReference>
<reference evidence="1" key="1">
    <citation type="submission" date="2021-01" db="EMBL/GenBank/DDBJ databases">
        <authorList>
            <person name="Corre E."/>
            <person name="Pelletier E."/>
            <person name="Niang G."/>
            <person name="Scheremetjew M."/>
            <person name="Finn R."/>
            <person name="Kale V."/>
            <person name="Holt S."/>
            <person name="Cochrane G."/>
            <person name="Meng A."/>
            <person name="Brown T."/>
            <person name="Cohen L."/>
        </authorList>
    </citation>
    <scope>NUCLEOTIDE SEQUENCE</scope>
    <source>
        <strain evidence="1">Fehren 1</strain>
    </source>
</reference>
<accession>A0A7S3I139</accession>
<protein>
    <submittedName>
        <fullName evidence="1">Uncharacterized protein</fullName>
    </submittedName>
</protein>
<sequence>MANYDPGELNNCATAEEIDPLSHALIRCPKLLSVDLEHAIGKLAFTQSYERCLEQAMAERSSQADDSEPFQTSLMKVSHLSSLYGQMEPADQILRFQII</sequence>
<organism evidence="1">
    <name type="scientific">Favella ehrenbergii</name>
    <dbReference type="NCBI Taxonomy" id="182087"/>
    <lineage>
        <taxon>Eukaryota</taxon>
        <taxon>Sar</taxon>
        <taxon>Alveolata</taxon>
        <taxon>Ciliophora</taxon>
        <taxon>Intramacronucleata</taxon>
        <taxon>Spirotrichea</taxon>
        <taxon>Choreotrichia</taxon>
        <taxon>Tintinnida</taxon>
        <taxon>Xystonellidae</taxon>
        <taxon>Favella</taxon>
    </lineage>
</organism>